<feature type="compositionally biased region" description="Polar residues" evidence="1">
    <location>
        <begin position="94"/>
        <end position="116"/>
    </location>
</feature>
<accession>A0A8C7E1A5</accession>
<dbReference type="PANTHER" id="PTHR22793">
    <property type="entry name" value="MYOCARDIN-RELATED TRANSCRIPTION FACTOR-RELATED"/>
    <property type="match status" value="1"/>
</dbReference>
<dbReference type="GeneTree" id="ENSGT00950000182979"/>
<feature type="region of interest" description="Disordered" evidence="1">
    <location>
        <begin position="456"/>
        <end position="479"/>
    </location>
</feature>
<dbReference type="GO" id="GO:0003713">
    <property type="term" value="F:transcription coactivator activity"/>
    <property type="evidence" value="ECO:0007669"/>
    <property type="project" value="TreeGrafter"/>
</dbReference>
<feature type="region of interest" description="Disordered" evidence="1">
    <location>
        <begin position="173"/>
        <end position="208"/>
    </location>
</feature>
<organism evidence="3 4">
    <name type="scientific">Oncorhynchus kisutch</name>
    <name type="common">Coho salmon</name>
    <name type="synonym">Salmo kisutch</name>
    <dbReference type="NCBI Taxonomy" id="8019"/>
    <lineage>
        <taxon>Eukaryota</taxon>
        <taxon>Metazoa</taxon>
        <taxon>Chordata</taxon>
        <taxon>Craniata</taxon>
        <taxon>Vertebrata</taxon>
        <taxon>Euteleostomi</taxon>
        <taxon>Actinopterygii</taxon>
        <taxon>Neopterygii</taxon>
        <taxon>Teleostei</taxon>
        <taxon>Protacanthopterygii</taxon>
        <taxon>Salmoniformes</taxon>
        <taxon>Salmonidae</taxon>
        <taxon>Salmoninae</taxon>
        <taxon>Oncorhynchus</taxon>
    </lineage>
</organism>
<gene>
    <name evidence="3" type="primary">LOC109884197</name>
</gene>
<feature type="compositionally biased region" description="Low complexity" evidence="1">
    <location>
        <begin position="173"/>
        <end position="205"/>
    </location>
</feature>
<dbReference type="InterPro" id="IPR003034">
    <property type="entry name" value="SAP_dom"/>
</dbReference>
<dbReference type="GO" id="GO:0005634">
    <property type="term" value="C:nucleus"/>
    <property type="evidence" value="ECO:0007669"/>
    <property type="project" value="TreeGrafter"/>
</dbReference>
<dbReference type="PROSITE" id="PS50800">
    <property type="entry name" value="SAP"/>
    <property type="match status" value="1"/>
</dbReference>
<evidence type="ECO:0000259" key="2">
    <source>
        <dbReference type="PROSITE" id="PS50800"/>
    </source>
</evidence>
<dbReference type="Ensembl" id="ENSOKIT00005026309.1">
    <property type="protein sequence ID" value="ENSOKIP00005024842.1"/>
    <property type="gene ID" value="ENSOKIG00005010816.1"/>
</dbReference>
<dbReference type="SUPFAM" id="SSF68906">
    <property type="entry name" value="SAP domain"/>
    <property type="match status" value="1"/>
</dbReference>
<feature type="region of interest" description="Disordered" evidence="1">
    <location>
        <begin position="1"/>
        <end position="34"/>
    </location>
</feature>
<evidence type="ECO:0000313" key="3">
    <source>
        <dbReference type="Ensembl" id="ENSOKIP00005024842.1"/>
    </source>
</evidence>
<feature type="domain" description="SAP" evidence="2">
    <location>
        <begin position="123"/>
        <end position="157"/>
    </location>
</feature>
<dbReference type="Pfam" id="PF02037">
    <property type="entry name" value="SAP"/>
    <property type="match status" value="1"/>
</dbReference>
<protein>
    <submittedName>
        <fullName evidence="3">Myocardin</fullName>
    </submittedName>
</protein>
<evidence type="ECO:0000313" key="4">
    <source>
        <dbReference type="Proteomes" id="UP000694557"/>
    </source>
</evidence>
<dbReference type="InterPro" id="IPR036361">
    <property type="entry name" value="SAP_dom_sf"/>
</dbReference>
<dbReference type="GO" id="GO:0045944">
    <property type="term" value="P:positive regulation of transcription by RNA polymerase II"/>
    <property type="evidence" value="ECO:0007669"/>
    <property type="project" value="TreeGrafter"/>
</dbReference>
<dbReference type="AlphaFoldDB" id="A0A8C7E1A5"/>
<keyword evidence="4" id="KW-1185">Reference proteome</keyword>
<evidence type="ECO:0000256" key="1">
    <source>
        <dbReference type="SAM" id="MobiDB-lite"/>
    </source>
</evidence>
<dbReference type="GO" id="GO:0051145">
    <property type="term" value="P:smooth muscle cell differentiation"/>
    <property type="evidence" value="ECO:0007669"/>
    <property type="project" value="TreeGrafter"/>
</dbReference>
<dbReference type="InterPro" id="IPR043451">
    <property type="entry name" value="Myocardin-like"/>
</dbReference>
<dbReference type="Gene3D" id="1.10.720.30">
    <property type="entry name" value="SAP domain"/>
    <property type="match status" value="1"/>
</dbReference>
<feature type="region of interest" description="Disordered" evidence="1">
    <location>
        <begin position="94"/>
        <end position="121"/>
    </location>
</feature>
<name>A0A8C7E1A5_ONCKI</name>
<dbReference type="SMART" id="SM00513">
    <property type="entry name" value="SAP"/>
    <property type="match status" value="1"/>
</dbReference>
<sequence>MRKLKYHQYIPPDQRGTDGTAGGGASQRSPTPAQLLDPAYSSLLQQQQVFLQLQILQNQQQQQQNQQQQDQQQLTVTPSGDTNQMVRFSGAMHQNPQPVSKATNHTSVDTSPSNKSELLPPNLVDLTVSELRQQLRKRGLPVSGTKPTLLQRLRPFQLPHLCLTPMPLCQLGTSQEPLTPTSLLTPSHYPSSSPSSGTDSPTNSPNHQVYIQSTGILSGVPNGIVNGIPNGNTNGIGVSVVGEQCGFLAAALTPSSTPSPGLPPCSSLPLSTGAFWQSEQEQQELNLELEMRDRMRSRPRERLSPPLSLSCGGSLHPFLQQDPGWPRGTPEREGQTEILFTQVYCCQPWDVIGQDFELPMQITASPIQATPSVRSLEEELQEAINRVLMDPSQSIEDILEEPTTCVGEWIALWPINDNLWFCSHQNWSWKVTGFCLFLLPSPSLLDSHSSSVSDLQSPVTILPGPSPPPQTDQSQPFRCHSKDDNFLSSPLCSSLLLELPPSPSMMVPRQAAPPPLPPSICTSPLPPTVTSRKRWAQATFDPADWLESLASGLRPLSPPSAPFVETDFGLNLDLNVNQALDLMVEQW</sequence>
<dbReference type="PANTHER" id="PTHR22793:SF14">
    <property type="entry name" value="MYOCARDIN-LIKE"/>
    <property type="match status" value="1"/>
</dbReference>
<reference evidence="3" key="1">
    <citation type="submission" date="2025-08" db="UniProtKB">
        <authorList>
            <consortium name="Ensembl"/>
        </authorList>
    </citation>
    <scope>IDENTIFICATION</scope>
</reference>
<proteinExistence type="predicted"/>
<dbReference type="Proteomes" id="UP000694557">
    <property type="component" value="Unassembled WGS sequence"/>
</dbReference>
<reference evidence="3" key="2">
    <citation type="submission" date="2025-09" db="UniProtKB">
        <authorList>
            <consortium name="Ensembl"/>
        </authorList>
    </citation>
    <scope>IDENTIFICATION</scope>
</reference>